<dbReference type="EMBL" id="JBHRSU010000036">
    <property type="protein sequence ID" value="MFC3101909.1"/>
    <property type="molecule type" value="Genomic_DNA"/>
</dbReference>
<dbReference type="RefSeq" id="WP_336920204.1">
    <property type="nucleotide sequence ID" value="NZ_JBANRN010000015.1"/>
</dbReference>
<keyword evidence="2" id="KW-0808">Transferase</keyword>
<dbReference type="Proteomes" id="UP001595378">
    <property type="component" value="Unassembled WGS sequence"/>
</dbReference>
<feature type="domain" description="Glycosyltransferase 2-like" evidence="1">
    <location>
        <begin position="15"/>
        <end position="177"/>
    </location>
</feature>
<evidence type="ECO:0000259" key="1">
    <source>
        <dbReference type="Pfam" id="PF00535"/>
    </source>
</evidence>
<protein>
    <submittedName>
        <fullName evidence="2">Glycosyltransferase</fullName>
        <ecNumber evidence="2">2.4.-.-</ecNumber>
    </submittedName>
</protein>
<reference evidence="3" key="1">
    <citation type="journal article" date="2019" name="Int. J. Syst. Evol. Microbiol.">
        <title>The Global Catalogue of Microorganisms (GCM) 10K type strain sequencing project: providing services to taxonomists for standard genome sequencing and annotation.</title>
        <authorList>
            <consortium name="The Broad Institute Genomics Platform"/>
            <consortium name="The Broad Institute Genome Sequencing Center for Infectious Disease"/>
            <person name="Wu L."/>
            <person name="Ma J."/>
        </authorList>
    </citation>
    <scope>NUCLEOTIDE SEQUENCE [LARGE SCALE GENOMIC DNA]</scope>
    <source>
        <strain evidence="3">KCTC 52606</strain>
    </source>
</reference>
<keyword evidence="2" id="KW-0328">Glycosyltransferase</keyword>
<dbReference type="InterPro" id="IPR001173">
    <property type="entry name" value="Glyco_trans_2-like"/>
</dbReference>
<organism evidence="2 3">
    <name type="scientific">Alteraurantiacibacter lauratis</name>
    <dbReference type="NCBI Taxonomy" id="2054627"/>
    <lineage>
        <taxon>Bacteria</taxon>
        <taxon>Pseudomonadati</taxon>
        <taxon>Pseudomonadota</taxon>
        <taxon>Alphaproteobacteria</taxon>
        <taxon>Sphingomonadales</taxon>
        <taxon>Erythrobacteraceae</taxon>
        <taxon>Alteraurantiacibacter</taxon>
    </lineage>
</organism>
<keyword evidence="3" id="KW-1185">Reference proteome</keyword>
<dbReference type="PANTHER" id="PTHR22916:SF3">
    <property type="entry name" value="UDP-GLCNAC:BETAGAL BETA-1,3-N-ACETYLGLUCOSAMINYLTRANSFERASE-LIKE PROTEIN 1"/>
    <property type="match status" value="1"/>
</dbReference>
<dbReference type="EC" id="2.4.-.-" evidence="2"/>
<evidence type="ECO:0000313" key="2">
    <source>
        <dbReference type="EMBL" id="MFC3101909.1"/>
    </source>
</evidence>
<dbReference type="InterPro" id="IPR029044">
    <property type="entry name" value="Nucleotide-diphossugar_trans"/>
</dbReference>
<dbReference type="Pfam" id="PF00535">
    <property type="entry name" value="Glycos_transf_2"/>
    <property type="match status" value="1"/>
</dbReference>
<sequence length="338" mass="37166">MVAQTPNRESLPALSVAMSVYNGERFLAEAVDSILAQSFADFEFLILDDGSTDATPQIIADYAKRDSRIRPIIRENRGLVASLNQLLDQARAPIIARMDADDIAMPERFAKQMAFLAAHPDHGVVGSWSRDMAEDGGPYVTMGHDHPVTHAEFLHNIRHGGPLLCHPAVMYRRDIVRAQGGYHAAFRHCEDLDLWLRLASVTRMANLPERLIRYRHYAGQVSKRHATEQQVGAAIAYEAWRVRDAGKPDPTADLDVLPPIEELDAFFGEPGVAARVRAAVAHGIMHSPVALRDNGFEIMLDHVRGGGNQAGLWRTVARLAKLGEPGRALRLAAALATS</sequence>
<comment type="caution">
    <text evidence="2">The sequence shown here is derived from an EMBL/GenBank/DDBJ whole genome shotgun (WGS) entry which is preliminary data.</text>
</comment>
<accession>A0ABV7EJ40</accession>
<dbReference type="SUPFAM" id="SSF53448">
    <property type="entry name" value="Nucleotide-diphospho-sugar transferases"/>
    <property type="match status" value="1"/>
</dbReference>
<dbReference type="GO" id="GO:0016757">
    <property type="term" value="F:glycosyltransferase activity"/>
    <property type="evidence" value="ECO:0007669"/>
    <property type="project" value="UniProtKB-KW"/>
</dbReference>
<evidence type="ECO:0000313" key="3">
    <source>
        <dbReference type="Proteomes" id="UP001595378"/>
    </source>
</evidence>
<dbReference type="PANTHER" id="PTHR22916">
    <property type="entry name" value="GLYCOSYLTRANSFERASE"/>
    <property type="match status" value="1"/>
</dbReference>
<gene>
    <name evidence="2" type="ORF">ACFODK_13515</name>
</gene>
<dbReference type="Gene3D" id="3.90.550.10">
    <property type="entry name" value="Spore Coat Polysaccharide Biosynthesis Protein SpsA, Chain A"/>
    <property type="match status" value="1"/>
</dbReference>
<proteinExistence type="predicted"/>
<name>A0ABV7EJ40_9SPHN</name>